<accession>A0ABP0GRD4</accession>
<sequence length="103" mass="11909">MNKFINNDGFLCENAHVIWVNKAGLFIMNSCREIDHLQECLRKAEESFVKLYPFLESYFQSMPYRSSYALMQGPSMPIKANQAAVVPTAAEDMTHTKFYPDNY</sequence>
<keyword evidence="2" id="KW-1185">Reference proteome</keyword>
<protein>
    <submittedName>
        <fullName evidence="1">Uncharacterized protein</fullName>
    </submittedName>
</protein>
<proteinExistence type="predicted"/>
<evidence type="ECO:0000313" key="1">
    <source>
        <dbReference type="EMBL" id="CAK8694135.1"/>
    </source>
</evidence>
<gene>
    <name evidence="1" type="ORF">CVLEPA_LOCUS27399</name>
</gene>
<dbReference type="Proteomes" id="UP001642483">
    <property type="component" value="Unassembled WGS sequence"/>
</dbReference>
<organism evidence="1 2">
    <name type="scientific">Clavelina lepadiformis</name>
    <name type="common">Light-bulb sea squirt</name>
    <name type="synonym">Ascidia lepadiformis</name>
    <dbReference type="NCBI Taxonomy" id="159417"/>
    <lineage>
        <taxon>Eukaryota</taxon>
        <taxon>Metazoa</taxon>
        <taxon>Chordata</taxon>
        <taxon>Tunicata</taxon>
        <taxon>Ascidiacea</taxon>
        <taxon>Aplousobranchia</taxon>
        <taxon>Clavelinidae</taxon>
        <taxon>Clavelina</taxon>
    </lineage>
</organism>
<name>A0ABP0GRD4_CLALP</name>
<dbReference type="EMBL" id="CAWYQH010000141">
    <property type="protein sequence ID" value="CAK8694135.1"/>
    <property type="molecule type" value="Genomic_DNA"/>
</dbReference>
<evidence type="ECO:0000313" key="2">
    <source>
        <dbReference type="Proteomes" id="UP001642483"/>
    </source>
</evidence>
<reference evidence="1 2" key="1">
    <citation type="submission" date="2024-02" db="EMBL/GenBank/DDBJ databases">
        <authorList>
            <person name="Daric V."/>
            <person name="Darras S."/>
        </authorList>
    </citation>
    <scope>NUCLEOTIDE SEQUENCE [LARGE SCALE GENOMIC DNA]</scope>
</reference>
<comment type="caution">
    <text evidence="1">The sequence shown here is derived from an EMBL/GenBank/DDBJ whole genome shotgun (WGS) entry which is preliminary data.</text>
</comment>